<feature type="region of interest" description="Disordered" evidence="3">
    <location>
        <begin position="138"/>
        <end position="169"/>
    </location>
</feature>
<gene>
    <name evidence="6" type="ORF">WR25_15710</name>
</gene>
<dbReference type="Gene3D" id="1.10.510.10">
    <property type="entry name" value="Transferase(Phosphotransferase) domain 1"/>
    <property type="match status" value="1"/>
</dbReference>
<dbReference type="PANTHER" id="PTHR24416:SF635">
    <property type="entry name" value="PROTEIN KINASE DOMAIN-CONTAINING PROTEIN"/>
    <property type="match status" value="1"/>
</dbReference>
<keyword evidence="7" id="KW-1185">Reference proteome</keyword>
<keyword evidence="4" id="KW-1133">Transmembrane helix</keyword>
<evidence type="ECO:0000313" key="6">
    <source>
        <dbReference type="EMBL" id="PAV56284.1"/>
    </source>
</evidence>
<dbReference type="GO" id="GO:0043235">
    <property type="term" value="C:receptor complex"/>
    <property type="evidence" value="ECO:0007669"/>
    <property type="project" value="TreeGrafter"/>
</dbReference>
<keyword evidence="4" id="KW-0472">Membrane</keyword>
<evidence type="ECO:0000259" key="5">
    <source>
        <dbReference type="PROSITE" id="PS50011"/>
    </source>
</evidence>
<feature type="compositionally biased region" description="Acidic residues" evidence="3">
    <location>
        <begin position="415"/>
        <end position="438"/>
    </location>
</feature>
<feature type="compositionally biased region" description="Basic and acidic residues" evidence="3">
    <location>
        <begin position="359"/>
        <end position="414"/>
    </location>
</feature>
<feature type="compositionally biased region" description="Basic and acidic residues" evidence="3">
    <location>
        <begin position="143"/>
        <end position="162"/>
    </location>
</feature>
<comment type="subcellular location">
    <subcellularLocation>
        <location evidence="1">Membrane</location>
        <topology evidence="1">Single-pass membrane protein</topology>
    </subcellularLocation>
</comment>
<keyword evidence="4" id="KW-0812">Transmembrane</keyword>
<dbReference type="PROSITE" id="PS00107">
    <property type="entry name" value="PROTEIN_KINASE_ATP"/>
    <property type="match status" value="1"/>
</dbReference>
<feature type="binding site" evidence="2">
    <location>
        <position position="638"/>
    </location>
    <ligand>
        <name>ATP</name>
        <dbReference type="ChEBI" id="CHEBI:30616"/>
    </ligand>
</feature>
<feature type="compositionally biased region" description="Acidic residues" evidence="3">
    <location>
        <begin position="314"/>
        <end position="323"/>
    </location>
</feature>
<keyword evidence="2" id="KW-0067">ATP-binding</keyword>
<dbReference type="PROSITE" id="PS50011">
    <property type="entry name" value="PROTEIN_KINASE_DOM"/>
    <property type="match status" value="1"/>
</dbReference>
<dbReference type="InterPro" id="IPR001245">
    <property type="entry name" value="Ser-Thr/Tyr_kinase_cat_dom"/>
</dbReference>
<accession>A0A2A2J3V0</accession>
<organism evidence="6 7">
    <name type="scientific">Diploscapter pachys</name>
    <dbReference type="NCBI Taxonomy" id="2018661"/>
    <lineage>
        <taxon>Eukaryota</taxon>
        <taxon>Metazoa</taxon>
        <taxon>Ecdysozoa</taxon>
        <taxon>Nematoda</taxon>
        <taxon>Chromadorea</taxon>
        <taxon>Rhabditida</taxon>
        <taxon>Rhabditina</taxon>
        <taxon>Rhabditomorpha</taxon>
        <taxon>Rhabditoidea</taxon>
        <taxon>Rhabditidae</taxon>
        <taxon>Diploscapter</taxon>
    </lineage>
</organism>
<dbReference type="OrthoDB" id="5857665at2759"/>
<dbReference type="Proteomes" id="UP000218231">
    <property type="component" value="Unassembled WGS sequence"/>
</dbReference>
<dbReference type="STRING" id="2018661.A0A2A2J3V0"/>
<feature type="transmembrane region" description="Helical" evidence="4">
    <location>
        <begin position="515"/>
        <end position="537"/>
    </location>
</feature>
<protein>
    <recommendedName>
        <fullName evidence="5">Protein kinase domain-containing protein</fullName>
    </recommendedName>
</protein>
<comment type="caution">
    <text evidence="6">The sequence shown here is derived from an EMBL/GenBank/DDBJ whole genome shotgun (WGS) entry which is preliminary data.</text>
</comment>
<dbReference type="GO" id="GO:0004714">
    <property type="term" value="F:transmembrane receptor protein tyrosine kinase activity"/>
    <property type="evidence" value="ECO:0007669"/>
    <property type="project" value="TreeGrafter"/>
</dbReference>
<feature type="compositionally biased region" description="Acidic residues" evidence="3">
    <location>
        <begin position="277"/>
        <end position="286"/>
    </location>
</feature>
<dbReference type="InterPro" id="IPR050122">
    <property type="entry name" value="RTK"/>
</dbReference>
<evidence type="ECO:0000256" key="4">
    <source>
        <dbReference type="SAM" id="Phobius"/>
    </source>
</evidence>
<dbReference type="InterPro" id="IPR011009">
    <property type="entry name" value="Kinase-like_dom_sf"/>
</dbReference>
<feature type="domain" description="Protein kinase" evidence="5">
    <location>
        <begin position="513"/>
        <end position="815"/>
    </location>
</feature>
<dbReference type="AlphaFoldDB" id="A0A2A2J3V0"/>
<dbReference type="SUPFAM" id="SSF56112">
    <property type="entry name" value="Protein kinase-like (PK-like)"/>
    <property type="match status" value="1"/>
</dbReference>
<proteinExistence type="predicted"/>
<evidence type="ECO:0000256" key="3">
    <source>
        <dbReference type="SAM" id="MobiDB-lite"/>
    </source>
</evidence>
<feature type="compositionally biased region" description="Basic and acidic residues" evidence="3">
    <location>
        <begin position="324"/>
        <end position="333"/>
    </location>
</feature>
<dbReference type="GO" id="GO:0005524">
    <property type="term" value="F:ATP binding"/>
    <property type="evidence" value="ECO:0007669"/>
    <property type="project" value="UniProtKB-UniRule"/>
</dbReference>
<evidence type="ECO:0000256" key="2">
    <source>
        <dbReference type="PROSITE-ProRule" id="PRU10141"/>
    </source>
</evidence>
<dbReference type="EMBL" id="LIAE01010710">
    <property type="protein sequence ID" value="PAV56284.1"/>
    <property type="molecule type" value="Genomic_DNA"/>
</dbReference>
<sequence>MNTKNVDTLSICLRVRNSRATRQSASYPGGCSCAHSVPANCHNQLSQTQHPANISMRLYTVCYADSVQAPPKPLAVNDKASVIVTLEPFWHESYWKEFQPDNITLHYEFVVKAPEHCEQEVKSNSKGEHLCVSQVAVSQNGDGNREAKEKNEKNAEYDHSDNYDQYDDDLPPEVQFDRDVFAGAKNLKTYYTMHIRRPRQLVIGQRSGDPFRDVDTTIQSEKLDFDLKPELFDMANYDDKASQEKKPSPSATAVKPTGTDKAEEDDEDPKENPMPNAEEEGTEGESEEHGEGTDFFAEGSKKTASKTQAGEDEKSQEEDEDEGVEVKLSDVKPVKVGGKKKGSKEKIVEPPPSDDEKEEKDADADKDTESEGQQEKDEAEEEKKIAEEEDAEKKTDEETKKEDGEEKSGEKDEAKDDEEKEEGSEETTTEAEKEEETTDEPKESESEETEDGESTTETPEETTSMDDEAEKAESEEWNDGEDEETEGSASGEEGVEDNEEKLSFYERLMKDKYHLAQVIFGITMGLCLLLILCTLLYRKRCCCKKSKTKTSNGYHYANANQGTELVPLASNLEKTEDHVVLEEETKKLREIISYAEPLNPDKLDIGMHIGSGEFGNLHQGLFNAFNGAIHDVNVYVIKDIWKHDAEQLIAIGNLLKLNVSAGVHPNIMSLRAVSAVDEICIGVEHLFSKGVLHPHLAACNVLIAERGHVKISAFGLADHHCLSQSTTCPSRLRWLSPEHFKKDATVDRQSILWSLGVLIWEVVSLGGTPYSNIRTATGIVDGLRDGSLTLDNVNYCSQAMYGLKMVDEEEVLNSG</sequence>
<dbReference type="PROSITE" id="PS51257">
    <property type="entry name" value="PROKAR_LIPOPROTEIN"/>
    <property type="match status" value="1"/>
</dbReference>
<reference evidence="6 7" key="1">
    <citation type="journal article" date="2017" name="Curr. Biol.">
        <title>Genome architecture and evolution of a unichromosomal asexual nematode.</title>
        <authorList>
            <person name="Fradin H."/>
            <person name="Zegar C."/>
            <person name="Gutwein M."/>
            <person name="Lucas J."/>
            <person name="Kovtun M."/>
            <person name="Corcoran D."/>
            <person name="Baugh L.R."/>
            <person name="Kiontke K."/>
            <person name="Gunsalus K."/>
            <person name="Fitch D.H."/>
            <person name="Piano F."/>
        </authorList>
    </citation>
    <scope>NUCLEOTIDE SEQUENCE [LARGE SCALE GENOMIC DNA]</scope>
    <source>
        <strain evidence="6">PF1309</strain>
    </source>
</reference>
<feature type="region of interest" description="Disordered" evidence="3">
    <location>
        <begin position="239"/>
        <end position="498"/>
    </location>
</feature>
<dbReference type="Pfam" id="PF07714">
    <property type="entry name" value="PK_Tyr_Ser-Thr"/>
    <property type="match status" value="1"/>
</dbReference>
<dbReference type="GO" id="GO:0007169">
    <property type="term" value="P:cell surface receptor protein tyrosine kinase signaling pathway"/>
    <property type="evidence" value="ECO:0007669"/>
    <property type="project" value="TreeGrafter"/>
</dbReference>
<feature type="compositionally biased region" description="Acidic residues" evidence="3">
    <location>
        <begin position="445"/>
        <end position="486"/>
    </location>
</feature>
<evidence type="ECO:0000313" key="7">
    <source>
        <dbReference type="Proteomes" id="UP000218231"/>
    </source>
</evidence>
<keyword evidence="2" id="KW-0547">Nucleotide-binding</keyword>
<dbReference type="GO" id="GO:0005886">
    <property type="term" value="C:plasma membrane"/>
    <property type="evidence" value="ECO:0007669"/>
    <property type="project" value="TreeGrafter"/>
</dbReference>
<dbReference type="InterPro" id="IPR017441">
    <property type="entry name" value="Protein_kinase_ATP_BS"/>
</dbReference>
<evidence type="ECO:0000256" key="1">
    <source>
        <dbReference type="ARBA" id="ARBA00004167"/>
    </source>
</evidence>
<name>A0A2A2J3V0_9BILA</name>
<dbReference type="InterPro" id="IPR000719">
    <property type="entry name" value="Prot_kinase_dom"/>
</dbReference>
<dbReference type="PANTHER" id="PTHR24416">
    <property type="entry name" value="TYROSINE-PROTEIN KINASE RECEPTOR"/>
    <property type="match status" value="1"/>
</dbReference>